<dbReference type="RefSeq" id="WP_002829103.1">
    <property type="nucleotide sequence ID" value="NZ_GG697136.1"/>
</dbReference>
<proteinExistence type="inferred from homology"/>
<evidence type="ECO:0000256" key="1">
    <source>
        <dbReference type="ARBA" id="ARBA00007039"/>
    </source>
</evidence>
<dbReference type="GO" id="GO:0051117">
    <property type="term" value="F:ATPase binding"/>
    <property type="evidence" value="ECO:0007669"/>
    <property type="project" value="TreeGrafter"/>
</dbReference>
<dbReference type="InterPro" id="IPR001907">
    <property type="entry name" value="ClpP"/>
</dbReference>
<evidence type="ECO:0000313" key="8">
    <source>
        <dbReference type="EMBL" id="EER75664.1"/>
    </source>
</evidence>
<keyword evidence="9" id="KW-1185">Reference proteome</keyword>
<name>C5R880_WEIPA</name>
<dbReference type="GO" id="GO:0004252">
    <property type="term" value="F:serine-type endopeptidase activity"/>
    <property type="evidence" value="ECO:0007669"/>
    <property type="project" value="InterPro"/>
</dbReference>
<accession>C5R880</accession>
<dbReference type="HOGENOM" id="CLU_052762_1_0_9"/>
<dbReference type="GO" id="GO:0004176">
    <property type="term" value="F:ATP-dependent peptidase activity"/>
    <property type="evidence" value="ECO:0007669"/>
    <property type="project" value="InterPro"/>
</dbReference>
<feature type="region of interest" description="Disordered" evidence="7">
    <location>
        <begin position="203"/>
        <end position="224"/>
    </location>
</feature>
<dbReference type="AlphaFoldDB" id="C5R880"/>
<dbReference type="Pfam" id="PF00574">
    <property type="entry name" value="CLP_protease"/>
    <property type="match status" value="1"/>
</dbReference>
<dbReference type="Gene3D" id="3.90.226.10">
    <property type="entry name" value="2-enoyl-CoA Hydratase, Chain A, domain 1"/>
    <property type="match status" value="1"/>
</dbReference>
<dbReference type="STRING" id="585506.HMPREF0877_0175"/>
<evidence type="ECO:0000256" key="2">
    <source>
        <dbReference type="ARBA" id="ARBA00022490"/>
    </source>
</evidence>
<sequence>MYFQMKATDNEVAEIHIDGEIVSEKLWDSDVSATDFRDSLKELGPVKTINMSINSPGGSVFDGIAIYNMLKKNPATVNVTVEGLAASIASVIAMAGDTLTMDTGSMLMIHNPFTMAVGNASELREMADTLDQIRESSVNIYHEKTGIDKEAIKSVMDNETWLTADEAITAGWADQKNERPAVMQSISQRYSDMYEHVPEFLNAQEKPDKEQSEGMSMEERKQRAEAIQDYIDSAEAYLKEIK</sequence>
<reference evidence="8 9" key="1">
    <citation type="submission" date="2009-04" db="EMBL/GenBank/DDBJ databases">
        <authorList>
            <person name="Qin X."/>
            <person name="Bachman B."/>
            <person name="Battles P."/>
            <person name="Bell A."/>
            <person name="Bess C."/>
            <person name="Bickham C."/>
            <person name="Chaboub L."/>
            <person name="Chen D."/>
            <person name="Coyle M."/>
            <person name="Deiros D.R."/>
            <person name="Dinh H."/>
            <person name="Forbes L."/>
            <person name="Fowler G."/>
            <person name="Francisco L."/>
            <person name="Fu Q."/>
            <person name="Gubbala S."/>
            <person name="Hale W."/>
            <person name="Han Y."/>
            <person name="Hemphill L."/>
            <person name="Highlander S.K."/>
            <person name="Hirani K."/>
            <person name="Hogues M."/>
            <person name="Jackson L."/>
            <person name="Jakkamsetti A."/>
            <person name="Javaid M."/>
            <person name="Jiang H."/>
            <person name="Korchina V."/>
            <person name="Kovar C."/>
            <person name="Lara F."/>
            <person name="Lee S."/>
            <person name="Mata R."/>
            <person name="Mathew T."/>
            <person name="Moen C."/>
            <person name="Morales K."/>
            <person name="Munidasa M."/>
            <person name="Nazareth L."/>
            <person name="Ngo R."/>
            <person name="Nguyen L."/>
            <person name="Okwuonu G."/>
            <person name="Ongeri F."/>
            <person name="Patil S."/>
            <person name="Petrosino J."/>
            <person name="Pham C."/>
            <person name="Pham P."/>
            <person name="Pu L.-L."/>
            <person name="Puazo M."/>
            <person name="Raj R."/>
            <person name="Reid J."/>
            <person name="Rouhana J."/>
            <person name="Saada N."/>
            <person name="Shang Y."/>
            <person name="Simmons D."/>
            <person name="Thornton R."/>
            <person name="Warren J."/>
            <person name="Weissenberger G."/>
            <person name="Zhang J."/>
            <person name="Zhang L."/>
            <person name="Zhou C."/>
            <person name="Zhu D."/>
            <person name="Muzny D."/>
            <person name="Worley K."/>
            <person name="Gibbs R."/>
        </authorList>
    </citation>
    <scope>NUCLEOTIDE SEQUENCE [LARGE SCALE GENOMIC DNA]</scope>
    <source>
        <strain evidence="8 9">ATCC 33313</strain>
    </source>
</reference>
<evidence type="ECO:0000256" key="3">
    <source>
        <dbReference type="ARBA" id="ARBA00022670"/>
    </source>
</evidence>
<comment type="similarity">
    <text evidence="1 6">Belongs to the peptidase S14 family.</text>
</comment>
<dbReference type="EMBL" id="ACKU01000004">
    <property type="protein sequence ID" value="EER75664.1"/>
    <property type="molecule type" value="Genomic_DNA"/>
</dbReference>
<dbReference type="GO" id="GO:0006515">
    <property type="term" value="P:protein quality control for misfolded or incompletely synthesized proteins"/>
    <property type="evidence" value="ECO:0007669"/>
    <property type="project" value="TreeGrafter"/>
</dbReference>
<evidence type="ECO:0000256" key="5">
    <source>
        <dbReference type="ARBA" id="ARBA00022825"/>
    </source>
</evidence>
<gene>
    <name evidence="8" type="primary">clpP</name>
    <name evidence="8" type="ORF">HMPREF0877_0175</name>
</gene>
<keyword evidence="5" id="KW-0720">Serine protease</keyword>
<comment type="caution">
    <text evidence="8">The sequence shown here is derived from an EMBL/GenBank/DDBJ whole genome shotgun (WGS) entry which is preliminary data.</text>
</comment>
<dbReference type="PRINTS" id="PR00127">
    <property type="entry name" value="CLPPROTEASEP"/>
</dbReference>
<dbReference type="InterPro" id="IPR023562">
    <property type="entry name" value="ClpP/TepA"/>
</dbReference>
<dbReference type="Proteomes" id="UP000004528">
    <property type="component" value="Unassembled WGS sequence"/>
</dbReference>
<dbReference type="CDD" id="cd07016">
    <property type="entry name" value="S14_ClpP_1"/>
    <property type="match status" value="1"/>
</dbReference>
<feature type="compositionally biased region" description="Basic and acidic residues" evidence="7">
    <location>
        <begin position="205"/>
        <end position="224"/>
    </location>
</feature>
<dbReference type="PANTHER" id="PTHR10381:SF70">
    <property type="entry name" value="ATP-DEPENDENT CLP PROTEASE PROTEOLYTIC SUBUNIT"/>
    <property type="match status" value="1"/>
</dbReference>
<evidence type="ECO:0000313" key="9">
    <source>
        <dbReference type="Proteomes" id="UP000004528"/>
    </source>
</evidence>
<keyword evidence="3" id="KW-0645">Protease</keyword>
<evidence type="ECO:0000256" key="4">
    <source>
        <dbReference type="ARBA" id="ARBA00022801"/>
    </source>
</evidence>
<keyword evidence="2" id="KW-0963">Cytoplasm</keyword>
<protein>
    <recommendedName>
        <fullName evidence="6">ATP-dependent Clp protease proteolytic subunit</fullName>
    </recommendedName>
</protein>
<organism evidence="8 9">
    <name type="scientific">Weissella paramesenteroides ATCC 33313</name>
    <dbReference type="NCBI Taxonomy" id="585506"/>
    <lineage>
        <taxon>Bacteria</taxon>
        <taxon>Bacillati</taxon>
        <taxon>Bacillota</taxon>
        <taxon>Bacilli</taxon>
        <taxon>Lactobacillales</taxon>
        <taxon>Lactobacillaceae</taxon>
        <taxon>Weissella</taxon>
    </lineage>
</organism>
<dbReference type="SUPFAM" id="SSF52096">
    <property type="entry name" value="ClpP/crotonase"/>
    <property type="match status" value="1"/>
</dbReference>
<keyword evidence="4 8" id="KW-0378">Hydrolase</keyword>
<evidence type="ECO:0000256" key="6">
    <source>
        <dbReference type="RuleBase" id="RU003567"/>
    </source>
</evidence>
<dbReference type="eggNOG" id="COG0740">
    <property type="taxonomic scope" value="Bacteria"/>
</dbReference>
<evidence type="ECO:0000256" key="7">
    <source>
        <dbReference type="SAM" id="MobiDB-lite"/>
    </source>
</evidence>
<dbReference type="InterPro" id="IPR029045">
    <property type="entry name" value="ClpP/crotonase-like_dom_sf"/>
</dbReference>
<dbReference type="NCBIfam" id="NF045542">
    <property type="entry name" value="Clp_rel_HeadMat"/>
    <property type="match status" value="1"/>
</dbReference>
<dbReference type="GO" id="GO:0009368">
    <property type="term" value="C:endopeptidase Clp complex"/>
    <property type="evidence" value="ECO:0007669"/>
    <property type="project" value="TreeGrafter"/>
</dbReference>
<dbReference type="PANTHER" id="PTHR10381">
    <property type="entry name" value="ATP-DEPENDENT CLP PROTEASE PROTEOLYTIC SUBUNIT"/>
    <property type="match status" value="1"/>
</dbReference>